<organism evidence="3 4">
    <name type="scientific">Chlamydomonas eustigma</name>
    <dbReference type="NCBI Taxonomy" id="1157962"/>
    <lineage>
        <taxon>Eukaryota</taxon>
        <taxon>Viridiplantae</taxon>
        <taxon>Chlorophyta</taxon>
        <taxon>core chlorophytes</taxon>
        <taxon>Chlorophyceae</taxon>
        <taxon>CS clade</taxon>
        <taxon>Chlamydomonadales</taxon>
        <taxon>Chlamydomonadaceae</taxon>
        <taxon>Chlamydomonas</taxon>
    </lineage>
</organism>
<feature type="coiled-coil region" evidence="1">
    <location>
        <begin position="73"/>
        <end position="100"/>
    </location>
</feature>
<keyword evidence="1" id="KW-0175">Coiled coil</keyword>
<keyword evidence="4" id="KW-1185">Reference proteome</keyword>
<sequence length="102" mass="11604">MAYNLYHVQMSNAWAQRCEKEMAQAERFWTAHASKNAETLQASALHKAPSVAPTGSVAGTNQTSRTTYLKERLDKLDQELQSERNLRKKVEEELAMLKATQH</sequence>
<evidence type="ECO:0000313" key="4">
    <source>
        <dbReference type="Proteomes" id="UP000232323"/>
    </source>
</evidence>
<feature type="region of interest" description="Disordered" evidence="2">
    <location>
        <begin position="40"/>
        <end position="64"/>
    </location>
</feature>
<reference evidence="3 4" key="1">
    <citation type="submission" date="2017-08" db="EMBL/GenBank/DDBJ databases">
        <title>Acidophilic green algal genome provides insights into adaptation to an acidic environment.</title>
        <authorList>
            <person name="Hirooka S."/>
            <person name="Hirose Y."/>
            <person name="Kanesaki Y."/>
            <person name="Higuchi S."/>
            <person name="Fujiwara T."/>
            <person name="Onuma R."/>
            <person name="Era A."/>
            <person name="Ohbayashi R."/>
            <person name="Uzuka A."/>
            <person name="Nozaki H."/>
            <person name="Yoshikawa H."/>
            <person name="Miyagishima S.Y."/>
        </authorList>
    </citation>
    <scope>NUCLEOTIDE SEQUENCE [LARGE SCALE GENOMIC DNA]</scope>
    <source>
        <strain evidence="3 4">NIES-2499</strain>
    </source>
</reference>
<evidence type="ECO:0000313" key="3">
    <source>
        <dbReference type="EMBL" id="GAX82439.1"/>
    </source>
</evidence>
<proteinExistence type="predicted"/>
<gene>
    <name evidence="3" type="ORF">CEUSTIGMA_g9867.t1</name>
</gene>
<accession>A0A250XHP2</accession>
<protein>
    <submittedName>
        <fullName evidence="3">Uncharacterized protein</fullName>
    </submittedName>
</protein>
<dbReference type="AlphaFoldDB" id="A0A250XHP2"/>
<evidence type="ECO:0000256" key="2">
    <source>
        <dbReference type="SAM" id="MobiDB-lite"/>
    </source>
</evidence>
<dbReference type="EMBL" id="BEGY01000080">
    <property type="protein sequence ID" value="GAX82439.1"/>
    <property type="molecule type" value="Genomic_DNA"/>
</dbReference>
<name>A0A250XHP2_9CHLO</name>
<dbReference type="Proteomes" id="UP000232323">
    <property type="component" value="Unassembled WGS sequence"/>
</dbReference>
<comment type="caution">
    <text evidence="3">The sequence shown here is derived from an EMBL/GenBank/DDBJ whole genome shotgun (WGS) entry which is preliminary data.</text>
</comment>
<dbReference type="OrthoDB" id="527610at2759"/>
<evidence type="ECO:0000256" key="1">
    <source>
        <dbReference type="SAM" id="Coils"/>
    </source>
</evidence>